<dbReference type="InterPro" id="IPR019861">
    <property type="entry name" value="PorP/SprF_Bacteroidetes"/>
</dbReference>
<dbReference type="AlphaFoldDB" id="A0AAP2DPV3"/>
<dbReference type="Pfam" id="PF11751">
    <property type="entry name" value="PorP_SprF"/>
    <property type="match status" value="1"/>
</dbReference>
<keyword evidence="1" id="KW-0732">Signal</keyword>
<comment type="caution">
    <text evidence="2">The sequence shown here is derived from an EMBL/GenBank/DDBJ whole genome shotgun (WGS) entry which is preliminary data.</text>
</comment>
<name>A0AAP2DPV3_9BACT</name>
<dbReference type="RefSeq" id="WP_254166355.1">
    <property type="nucleotide sequence ID" value="NZ_JAHESF010000020.1"/>
</dbReference>
<evidence type="ECO:0000256" key="1">
    <source>
        <dbReference type="SAM" id="SignalP"/>
    </source>
</evidence>
<proteinExistence type="predicted"/>
<reference evidence="2 3" key="1">
    <citation type="submission" date="2021-05" db="EMBL/GenBank/DDBJ databases">
        <title>A Polyphasic approach of four new species of the genus Ohtaekwangia: Ohtaekwangia histidinii sp. nov., Ohtaekwangia cretensis sp. nov., Ohtaekwangia indiensis sp. nov., Ohtaekwangia reichenbachii sp. nov. from diverse environment.</title>
        <authorList>
            <person name="Octaviana S."/>
        </authorList>
    </citation>
    <scope>NUCLEOTIDE SEQUENCE [LARGE SCALE GENOMIC DNA]</scope>
    <source>
        <strain evidence="2 3">PWU4</strain>
    </source>
</reference>
<sequence>MKTILTLLGMCLVATVALGQQDPLYTQYINNPFVLNPAYAGITSNLNASLSYRKQWAGFEGSPTTINANGHLSLQDNTMGAGLMIVSDKIGVTSTHEVYGSYAYRISVGEAKELSFGLQGGIINFRTKNGSLTLQDPADPAFASETSESKPSIGVGVLLTADRFLIGLSVPRMLSTRTAVGKTDFTHYTQHVYAMGSAVFFLNERIRFKPSVLAKMVQGAPASFDVNAALILHEKYTAGIVTRNLSAYGVFMQALVKDSFRLGYAMEIPTGRSVGSRFSTHEITLGVSLNVLRFHNSVGITTF</sequence>
<organism evidence="2 3">
    <name type="scientific">Chryseosolibacter histidini</name>
    <dbReference type="NCBI Taxonomy" id="2782349"/>
    <lineage>
        <taxon>Bacteria</taxon>
        <taxon>Pseudomonadati</taxon>
        <taxon>Bacteroidota</taxon>
        <taxon>Cytophagia</taxon>
        <taxon>Cytophagales</taxon>
        <taxon>Chryseotaleaceae</taxon>
        <taxon>Chryseosolibacter</taxon>
    </lineage>
</organism>
<feature type="signal peptide" evidence="1">
    <location>
        <begin position="1"/>
        <end position="19"/>
    </location>
</feature>
<feature type="chain" id="PRO_5042998433" evidence="1">
    <location>
        <begin position="20"/>
        <end position="303"/>
    </location>
</feature>
<evidence type="ECO:0000313" key="3">
    <source>
        <dbReference type="Proteomes" id="UP001319200"/>
    </source>
</evidence>
<dbReference type="NCBIfam" id="TIGR03519">
    <property type="entry name" value="T9SS_PorP_fam"/>
    <property type="match status" value="1"/>
</dbReference>
<accession>A0AAP2DPV3</accession>
<dbReference type="EMBL" id="JAHESF010000020">
    <property type="protein sequence ID" value="MBT1699032.1"/>
    <property type="molecule type" value="Genomic_DNA"/>
</dbReference>
<keyword evidence="3" id="KW-1185">Reference proteome</keyword>
<protein>
    <submittedName>
        <fullName evidence="2">Type IX secretion system membrane protein PorP/SprF</fullName>
    </submittedName>
</protein>
<evidence type="ECO:0000313" key="2">
    <source>
        <dbReference type="EMBL" id="MBT1699032.1"/>
    </source>
</evidence>
<dbReference type="Proteomes" id="UP001319200">
    <property type="component" value="Unassembled WGS sequence"/>
</dbReference>
<gene>
    <name evidence="2" type="ORF">KK083_19210</name>
</gene>